<dbReference type="InterPro" id="IPR001480">
    <property type="entry name" value="Bulb-type_lectin_dom"/>
</dbReference>
<keyword evidence="14" id="KW-0325">Glycoprotein</keyword>
<name>A0A2G9HFW2_9LAMI</name>
<comment type="catalytic activity">
    <reaction evidence="15 17">
        <text>L-threonyl-[protein] + ATP = O-phospho-L-threonyl-[protein] + ADP + H(+)</text>
        <dbReference type="Rhea" id="RHEA:46608"/>
        <dbReference type="Rhea" id="RHEA-COMP:11060"/>
        <dbReference type="Rhea" id="RHEA-COMP:11605"/>
        <dbReference type="ChEBI" id="CHEBI:15378"/>
        <dbReference type="ChEBI" id="CHEBI:30013"/>
        <dbReference type="ChEBI" id="CHEBI:30616"/>
        <dbReference type="ChEBI" id="CHEBI:61977"/>
        <dbReference type="ChEBI" id="CHEBI:456216"/>
        <dbReference type="EC" id="2.7.11.1"/>
    </reaction>
</comment>
<evidence type="ECO:0000256" key="16">
    <source>
        <dbReference type="ARBA" id="ARBA00048679"/>
    </source>
</evidence>
<dbReference type="OrthoDB" id="785331at2759"/>
<evidence type="ECO:0000256" key="8">
    <source>
        <dbReference type="ARBA" id="ARBA00022777"/>
    </source>
</evidence>
<dbReference type="FunFam" id="3.30.200.20:FF:000195">
    <property type="entry name" value="G-type lectin S-receptor-like serine/threonine-protein kinase"/>
    <property type="match status" value="1"/>
</dbReference>
<dbReference type="AlphaFoldDB" id="A0A2G9HFW2"/>
<dbReference type="FunFam" id="2.90.10.10:FF:000004">
    <property type="entry name" value="G-type lectin S-receptor-like serine/threonine-protein kinase"/>
    <property type="match status" value="1"/>
</dbReference>
<evidence type="ECO:0000259" key="19">
    <source>
        <dbReference type="PROSITE" id="PS50011"/>
    </source>
</evidence>
<dbReference type="SUPFAM" id="SSF56112">
    <property type="entry name" value="Protein kinase-like (PK-like)"/>
    <property type="match status" value="1"/>
</dbReference>
<dbReference type="SMART" id="SM00473">
    <property type="entry name" value="PAN_AP"/>
    <property type="match status" value="1"/>
</dbReference>
<evidence type="ECO:0000256" key="2">
    <source>
        <dbReference type="ARBA" id="ARBA00022527"/>
    </source>
</evidence>
<keyword evidence="12" id="KW-1015">Disulfide bond</keyword>
<feature type="domain" description="Bulb-type lectin" evidence="20">
    <location>
        <begin position="24"/>
        <end position="146"/>
    </location>
</feature>
<keyword evidence="6 18" id="KW-0732">Signal</keyword>
<evidence type="ECO:0000256" key="9">
    <source>
        <dbReference type="ARBA" id="ARBA00022840"/>
    </source>
</evidence>
<keyword evidence="7 17" id="KW-0547">Nucleotide-binding</keyword>
<evidence type="ECO:0000313" key="22">
    <source>
        <dbReference type="EMBL" id="PIN16323.1"/>
    </source>
</evidence>
<evidence type="ECO:0000256" key="18">
    <source>
        <dbReference type="SAM" id="SignalP"/>
    </source>
</evidence>
<dbReference type="InterPro" id="IPR001245">
    <property type="entry name" value="Ser-Thr/Tyr_kinase_cat_dom"/>
</dbReference>
<evidence type="ECO:0000256" key="13">
    <source>
        <dbReference type="ARBA" id="ARBA00023170"/>
    </source>
</evidence>
<dbReference type="GO" id="GO:0005524">
    <property type="term" value="F:ATP binding"/>
    <property type="evidence" value="ECO:0007669"/>
    <property type="project" value="UniProtKB-KW"/>
</dbReference>
<keyword evidence="2 17" id="KW-0723">Serine/threonine-protein kinase</keyword>
<accession>A0A2G9HFW2</accession>
<dbReference type="STRING" id="429701.A0A2G9HFW2"/>
<dbReference type="InterPro" id="IPR036426">
    <property type="entry name" value="Bulb-type_lectin_dom_sf"/>
</dbReference>
<keyword evidence="13" id="KW-0675">Receptor</keyword>
<dbReference type="InterPro" id="IPR011009">
    <property type="entry name" value="Kinase-like_dom_sf"/>
</dbReference>
<evidence type="ECO:0000256" key="14">
    <source>
        <dbReference type="ARBA" id="ARBA00023180"/>
    </source>
</evidence>
<dbReference type="InterPro" id="IPR021820">
    <property type="entry name" value="S-locus_recpt_kinase_C"/>
</dbReference>
<keyword evidence="23" id="KW-1185">Reference proteome</keyword>
<dbReference type="SUPFAM" id="SSF51110">
    <property type="entry name" value="alpha-D-mannose-specific plant lectins"/>
    <property type="match status" value="1"/>
</dbReference>
<dbReference type="PROSITE" id="PS50011">
    <property type="entry name" value="PROTEIN_KINASE_DOM"/>
    <property type="match status" value="1"/>
</dbReference>
<dbReference type="FunFam" id="3.50.4.10:FF:000002">
    <property type="entry name" value="G-type lectin S-receptor-like serine/threonine-protein kinase"/>
    <property type="match status" value="1"/>
</dbReference>
<dbReference type="PANTHER" id="PTHR32444">
    <property type="entry name" value="BULB-TYPE LECTIN DOMAIN-CONTAINING PROTEIN"/>
    <property type="match status" value="1"/>
</dbReference>
<evidence type="ECO:0000256" key="11">
    <source>
        <dbReference type="ARBA" id="ARBA00023136"/>
    </source>
</evidence>
<comment type="catalytic activity">
    <reaction evidence="16 17">
        <text>L-seryl-[protein] + ATP = O-phospho-L-seryl-[protein] + ADP + H(+)</text>
        <dbReference type="Rhea" id="RHEA:17989"/>
        <dbReference type="Rhea" id="RHEA-COMP:9863"/>
        <dbReference type="Rhea" id="RHEA-COMP:11604"/>
        <dbReference type="ChEBI" id="CHEBI:15378"/>
        <dbReference type="ChEBI" id="CHEBI:29999"/>
        <dbReference type="ChEBI" id="CHEBI:30616"/>
        <dbReference type="ChEBI" id="CHEBI:83421"/>
        <dbReference type="ChEBI" id="CHEBI:456216"/>
        <dbReference type="EC" id="2.7.11.1"/>
    </reaction>
</comment>
<dbReference type="Pfam" id="PF08276">
    <property type="entry name" value="PAN_2"/>
    <property type="match status" value="1"/>
</dbReference>
<dbReference type="GO" id="GO:0004674">
    <property type="term" value="F:protein serine/threonine kinase activity"/>
    <property type="evidence" value="ECO:0007669"/>
    <property type="project" value="UniProtKB-KW"/>
</dbReference>
<dbReference type="InterPro" id="IPR008271">
    <property type="entry name" value="Ser/Thr_kinase_AS"/>
</dbReference>
<keyword evidence="4 17" id="KW-0808">Transferase</keyword>
<evidence type="ECO:0000256" key="15">
    <source>
        <dbReference type="ARBA" id="ARBA00047899"/>
    </source>
</evidence>
<dbReference type="Pfam" id="PF00954">
    <property type="entry name" value="S_locus_glycop"/>
    <property type="match status" value="1"/>
</dbReference>
<dbReference type="FunFam" id="1.10.510.10:FF:000060">
    <property type="entry name" value="G-type lectin S-receptor-like serine/threonine-protein kinase"/>
    <property type="match status" value="1"/>
</dbReference>
<dbReference type="EMBL" id="NKXS01001894">
    <property type="protein sequence ID" value="PIN16323.1"/>
    <property type="molecule type" value="Genomic_DNA"/>
</dbReference>
<dbReference type="CDD" id="cd14066">
    <property type="entry name" value="STKc_IRAK"/>
    <property type="match status" value="1"/>
</dbReference>
<dbReference type="SMART" id="SM00108">
    <property type="entry name" value="B_lectin"/>
    <property type="match status" value="1"/>
</dbReference>
<evidence type="ECO:0000256" key="12">
    <source>
        <dbReference type="ARBA" id="ARBA00023157"/>
    </source>
</evidence>
<sequence length="807" mass="91481">MKRSNEDFTFLLVFTFLLTFSTALDVINTTQIITDDETLISLDGSFELGFFSPGNSKNRYVGIWYKKITDFTVVWVANRDNPLKNTSGIVLRVISPGIIALMNNSNGIIWSSNTSRVAQTPVAQLLDSGNLVVRESNDYNSDNYLWQSFDYPTDTLLPGMKLGKNFITGHEIYISAWKSNEDPGTADYTYHLDPTGYPQAIFRKGSIELSRSGPWNGVGYSGFTGLKENTIYTFEVVFDNNEVYYHYELLNKSVVSRIVLNQSGVGQRWTWVEQKKGWVMYLTGPLDNCDSYKQCGAYGICNVGTSPICGCLTKFIPRYPQEWVATDWSHGCVRKTQLDCKSDGFLKYFDIKLPDTKHSWFDTSMTLEECKLVCLKNCSCMAYTNLDIRRGGSGCLLWFGELDDIKQVYGAGQDIYIRVASSELDSRSKKRAKELIASLTSLGVSLLSISVILYICKRKKEEWHKESHNKDLNLPSFDLSTISKATNNFSLENKLGEGGFGPVYKGTLEDRQEIAVKRLSKTSTQGHDEFKNEVIFIAKLQHRNLVKLLGCCIQEQEKMLIYEYMPNKSLDQILFDETKSNVLDWCKRFSIIGGIARGLMYLHQDSRLRIVHRDLKASNILLDIDMNPKISDFGMARTFVGNETEANTNKVAGTYGYMSPEYAIDGLFSIKSDVFSFGVIVLEILSGKRNRRFSHKDHDHNLLGHAWMLYKEGKSLELVKDINLGENSYDWSEIIRTIQVGLLCVQKYPEDRPSMSSVVFMLENEVLLPQPKQPGFFIERYILANDTSTSTKASSANEITITMPEGR</sequence>
<evidence type="ECO:0000256" key="7">
    <source>
        <dbReference type="ARBA" id="ARBA00022741"/>
    </source>
</evidence>
<dbReference type="PIRSF" id="PIRSF000641">
    <property type="entry name" value="SRK"/>
    <property type="match status" value="1"/>
</dbReference>
<protein>
    <recommendedName>
        <fullName evidence="17">Receptor-like serine/threonine-protein kinase</fullName>
        <ecNumber evidence="17">2.7.11.1</ecNumber>
    </recommendedName>
</protein>
<dbReference type="PROSITE" id="PS50948">
    <property type="entry name" value="PAN"/>
    <property type="match status" value="1"/>
</dbReference>
<dbReference type="PROSITE" id="PS50927">
    <property type="entry name" value="BULB_LECTIN"/>
    <property type="match status" value="1"/>
</dbReference>
<evidence type="ECO:0000259" key="20">
    <source>
        <dbReference type="PROSITE" id="PS50927"/>
    </source>
</evidence>
<organism evidence="22 23">
    <name type="scientific">Handroanthus impetiginosus</name>
    <dbReference type="NCBI Taxonomy" id="429701"/>
    <lineage>
        <taxon>Eukaryota</taxon>
        <taxon>Viridiplantae</taxon>
        <taxon>Streptophyta</taxon>
        <taxon>Embryophyta</taxon>
        <taxon>Tracheophyta</taxon>
        <taxon>Spermatophyta</taxon>
        <taxon>Magnoliopsida</taxon>
        <taxon>eudicotyledons</taxon>
        <taxon>Gunneridae</taxon>
        <taxon>Pentapetalae</taxon>
        <taxon>asterids</taxon>
        <taxon>lamiids</taxon>
        <taxon>Lamiales</taxon>
        <taxon>Bignoniaceae</taxon>
        <taxon>Crescentiina</taxon>
        <taxon>Tabebuia alliance</taxon>
        <taxon>Handroanthus</taxon>
    </lineage>
</organism>
<evidence type="ECO:0000256" key="6">
    <source>
        <dbReference type="ARBA" id="ARBA00022729"/>
    </source>
</evidence>
<evidence type="ECO:0000256" key="1">
    <source>
        <dbReference type="ARBA" id="ARBA00004479"/>
    </source>
</evidence>
<dbReference type="PANTHER" id="PTHR32444:SF205">
    <property type="match status" value="1"/>
</dbReference>
<feature type="signal peptide" evidence="18">
    <location>
        <begin position="1"/>
        <end position="23"/>
    </location>
</feature>
<dbReference type="PROSITE" id="PS00108">
    <property type="entry name" value="PROTEIN_KINASE_ST"/>
    <property type="match status" value="1"/>
</dbReference>
<feature type="domain" description="Protein kinase" evidence="19">
    <location>
        <begin position="489"/>
        <end position="767"/>
    </location>
</feature>
<dbReference type="GO" id="GO:0106310">
    <property type="term" value="F:protein serine kinase activity"/>
    <property type="evidence" value="ECO:0007669"/>
    <property type="project" value="RHEA"/>
</dbReference>
<dbReference type="SMART" id="SM00220">
    <property type="entry name" value="S_TKc"/>
    <property type="match status" value="1"/>
</dbReference>
<evidence type="ECO:0000256" key="4">
    <source>
        <dbReference type="ARBA" id="ARBA00022679"/>
    </source>
</evidence>
<reference evidence="23" key="1">
    <citation type="journal article" date="2018" name="Gigascience">
        <title>Genome assembly of the Pink Ipe (Handroanthus impetiginosus, Bignoniaceae), a highly valued, ecologically keystone Neotropical timber forest tree.</title>
        <authorList>
            <person name="Silva-Junior O.B."/>
            <person name="Grattapaglia D."/>
            <person name="Novaes E."/>
            <person name="Collevatti R.G."/>
        </authorList>
    </citation>
    <scope>NUCLEOTIDE SEQUENCE [LARGE SCALE GENOMIC DNA]</scope>
    <source>
        <strain evidence="23">cv. UFG-1</strain>
    </source>
</reference>
<dbReference type="CDD" id="cd01098">
    <property type="entry name" value="PAN_AP_plant"/>
    <property type="match status" value="1"/>
</dbReference>
<dbReference type="Gene3D" id="3.30.200.20">
    <property type="entry name" value="Phosphorylase Kinase, domain 1"/>
    <property type="match status" value="1"/>
</dbReference>
<comment type="subcellular location">
    <subcellularLocation>
        <location evidence="1">Membrane</location>
        <topology evidence="1">Single-pass type I membrane protein</topology>
    </subcellularLocation>
</comment>
<evidence type="ECO:0000259" key="21">
    <source>
        <dbReference type="PROSITE" id="PS50948"/>
    </source>
</evidence>
<evidence type="ECO:0000256" key="17">
    <source>
        <dbReference type="PIRNR" id="PIRNR000641"/>
    </source>
</evidence>
<dbReference type="InterPro" id="IPR000719">
    <property type="entry name" value="Prot_kinase_dom"/>
</dbReference>
<proteinExistence type="inferred from homology"/>
<dbReference type="GO" id="GO:0048544">
    <property type="term" value="P:recognition of pollen"/>
    <property type="evidence" value="ECO:0007669"/>
    <property type="project" value="InterPro"/>
</dbReference>
<dbReference type="Pfam" id="PF01453">
    <property type="entry name" value="B_lectin"/>
    <property type="match status" value="1"/>
</dbReference>
<keyword evidence="8 17" id="KW-0418">Kinase</keyword>
<evidence type="ECO:0000256" key="10">
    <source>
        <dbReference type="ARBA" id="ARBA00022989"/>
    </source>
</evidence>
<feature type="chain" id="PRO_5013762356" description="Receptor-like serine/threonine-protein kinase" evidence="18">
    <location>
        <begin position="24"/>
        <end position="807"/>
    </location>
</feature>
<dbReference type="CDD" id="cd00028">
    <property type="entry name" value="B_lectin"/>
    <property type="match status" value="1"/>
</dbReference>
<dbReference type="Pfam" id="PF07714">
    <property type="entry name" value="PK_Tyr_Ser-Thr"/>
    <property type="match status" value="1"/>
</dbReference>
<dbReference type="InterPro" id="IPR003609">
    <property type="entry name" value="Pan_app"/>
</dbReference>
<dbReference type="Pfam" id="PF11883">
    <property type="entry name" value="DUF3403"/>
    <property type="match status" value="1"/>
</dbReference>
<dbReference type="Gene3D" id="2.90.10.10">
    <property type="entry name" value="Bulb-type lectin domain"/>
    <property type="match status" value="1"/>
</dbReference>
<comment type="caution">
    <text evidence="22">The sequence shown here is derived from an EMBL/GenBank/DDBJ whole genome shotgun (WGS) entry which is preliminary data.</text>
</comment>
<dbReference type="InterPro" id="IPR000858">
    <property type="entry name" value="S_locus_glycoprot_dom"/>
</dbReference>
<dbReference type="InterPro" id="IPR024171">
    <property type="entry name" value="SRK-like_kinase"/>
</dbReference>
<evidence type="ECO:0000256" key="3">
    <source>
        <dbReference type="ARBA" id="ARBA00022553"/>
    </source>
</evidence>
<evidence type="ECO:0000256" key="5">
    <source>
        <dbReference type="ARBA" id="ARBA00022692"/>
    </source>
</evidence>
<dbReference type="Gene3D" id="3.50.4.10">
    <property type="entry name" value="Hepatocyte Growth Factor"/>
    <property type="match status" value="1"/>
</dbReference>
<gene>
    <name evidence="22" type="ORF">CDL12_11029</name>
</gene>
<dbReference type="EC" id="2.7.11.1" evidence="17"/>
<dbReference type="Proteomes" id="UP000231279">
    <property type="component" value="Unassembled WGS sequence"/>
</dbReference>
<keyword evidence="3" id="KW-0597">Phosphoprotein</keyword>
<evidence type="ECO:0000313" key="23">
    <source>
        <dbReference type="Proteomes" id="UP000231279"/>
    </source>
</evidence>
<feature type="domain" description="Apple" evidence="21">
    <location>
        <begin position="340"/>
        <end position="420"/>
    </location>
</feature>
<keyword evidence="11" id="KW-0472">Membrane</keyword>
<dbReference type="Gene3D" id="1.10.510.10">
    <property type="entry name" value="Transferase(Phosphotransferase) domain 1"/>
    <property type="match status" value="1"/>
</dbReference>
<keyword evidence="10" id="KW-1133">Transmembrane helix</keyword>
<dbReference type="GO" id="GO:0016020">
    <property type="term" value="C:membrane"/>
    <property type="evidence" value="ECO:0007669"/>
    <property type="project" value="UniProtKB-SubCell"/>
</dbReference>
<keyword evidence="9 17" id="KW-0067">ATP-binding</keyword>
<comment type="similarity">
    <text evidence="17">Belongs to the protein kinase superfamily. Ser/Thr protein kinase family.</text>
</comment>
<keyword evidence="5" id="KW-0812">Transmembrane</keyword>